<evidence type="ECO:0000313" key="2">
    <source>
        <dbReference type="Proteomes" id="UP001611339"/>
    </source>
</evidence>
<protein>
    <recommendedName>
        <fullName evidence="3">Transcriptional regulator</fullName>
    </recommendedName>
</protein>
<evidence type="ECO:0008006" key="3">
    <source>
        <dbReference type="Google" id="ProtNLM"/>
    </source>
</evidence>
<accession>A0ABW7TYU0</accession>
<dbReference type="EMBL" id="JBIRUI010000001">
    <property type="protein sequence ID" value="MFI1712532.1"/>
    <property type="molecule type" value="Genomic_DNA"/>
</dbReference>
<dbReference type="Proteomes" id="UP001611339">
    <property type="component" value="Unassembled WGS sequence"/>
</dbReference>
<gene>
    <name evidence="1" type="ORF">ACH407_02945</name>
</gene>
<dbReference type="RefSeq" id="WP_398706877.1">
    <property type="nucleotide sequence ID" value="NZ_JBIRUI010000001.1"/>
</dbReference>
<sequence length="200" mass="22776">MAGSPDLWSRWGQWQKTDVNGMKGGEALILELNRIVHTSGIASPVTSRRGLAARLRYLDSPAGRAELKAQGVSVRTIRTWMRAKGQVSPTPASRERIDAAYWHRRRENLIRSGWLVKHLDNEGRGRRMEIHPVDQTRVEAKYRRDLNTRTVTVRYIWADLVDAWATRDANLVDEIWDDVISDLDSDYNAYAYVSSVGISA</sequence>
<comment type="caution">
    <text evidence="1">The sequence shown here is derived from an EMBL/GenBank/DDBJ whole genome shotgun (WGS) entry which is preliminary data.</text>
</comment>
<keyword evidence="2" id="KW-1185">Reference proteome</keyword>
<organism evidence="1 2">
    <name type="scientific">Streptomyces litmocidini</name>
    <dbReference type="NCBI Taxonomy" id="67318"/>
    <lineage>
        <taxon>Bacteria</taxon>
        <taxon>Bacillati</taxon>
        <taxon>Actinomycetota</taxon>
        <taxon>Actinomycetes</taxon>
        <taxon>Kitasatosporales</taxon>
        <taxon>Streptomycetaceae</taxon>
        <taxon>Streptomyces</taxon>
    </lineage>
</organism>
<reference evidence="1 2" key="1">
    <citation type="submission" date="2024-10" db="EMBL/GenBank/DDBJ databases">
        <title>The Natural Products Discovery Center: Release of the First 8490 Sequenced Strains for Exploring Actinobacteria Biosynthetic Diversity.</title>
        <authorList>
            <person name="Kalkreuter E."/>
            <person name="Kautsar S.A."/>
            <person name="Yang D."/>
            <person name="Bader C.D."/>
            <person name="Teijaro C.N."/>
            <person name="Fluegel L."/>
            <person name="Davis C.M."/>
            <person name="Simpson J.R."/>
            <person name="Lauterbach L."/>
            <person name="Steele A.D."/>
            <person name="Gui C."/>
            <person name="Meng S."/>
            <person name="Li G."/>
            <person name="Viehrig K."/>
            <person name="Ye F."/>
            <person name="Su P."/>
            <person name="Kiefer A.F."/>
            <person name="Nichols A."/>
            <person name="Cepeda A.J."/>
            <person name="Yan W."/>
            <person name="Fan B."/>
            <person name="Jiang Y."/>
            <person name="Adhikari A."/>
            <person name="Zheng C.-J."/>
            <person name="Schuster L."/>
            <person name="Cowan T.M."/>
            <person name="Smanski M.J."/>
            <person name="Chevrette M.G."/>
            <person name="De Carvalho L.P.S."/>
            <person name="Shen B."/>
        </authorList>
    </citation>
    <scope>NUCLEOTIDE SEQUENCE [LARGE SCALE GENOMIC DNA]</scope>
    <source>
        <strain evidence="1 2">NPDC020602</strain>
    </source>
</reference>
<proteinExistence type="predicted"/>
<evidence type="ECO:0000313" key="1">
    <source>
        <dbReference type="EMBL" id="MFI1712532.1"/>
    </source>
</evidence>
<name>A0ABW7TYU0_9ACTN</name>